<dbReference type="Proteomes" id="UP001196413">
    <property type="component" value="Unassembled WGS sequence"/>
</dbReference>
<gene>
    <name evidence="2" type="ORF">KIN20_000609</name>
</gene>
<reference evidence="2" key="1">
    <citation type="submission" date="2021-06" db="EMBL/GenBank/DDBJ databases">
        <title>Parelaphostrongylus tenuis whole genome reference sequence.</title>
        <authorList>
            <person name="Garwood T.J."/>
            <person name="Larsen P.A."/>
            <person name="Fountain-Jones N.M."/>
            <person name="Garbe J.R."/>
            <person name="Macchietto M.G."/>
            <person name="Kania S.A."/>
            <person name="Gerhold R.W."/>
            <person name="Richards J.E."/>
            <person name="Wolf T.M."/>
        </authorList>
    </citation>
    <scope>NUCLEOTIDE SEQUENCE</scope>
    <source>
        <strain evidence="2">MNPRO001-30</strain>
        <tissue evidence="2">Meninges</tissue>
    </source>
</reference>
<keyword evidence="1" id="KW-0732">Signal</keyword>
<feature type="chain" id="PRO_5041971711" description="WAP domain-containing protein" evidence="1">
    <location>
        <begin position="18"/>
        <end position="114"/>
    </location>
</feature>
<dbReference type="EMBL" id="JAHQIW010000090">
    <property type="protein sequence ID" value="KAJ1345965.1"/>
    <property type="molecule type" value="Genomic_DNA"/>
</dbReference>
<organism evidence="2 3">
    <name type="scientific">Parelaphostrongylus tenuis</name>
    <name type="common">Meningeal worm</name>
    <dbReference type="NCBI Taxonomy" id="148309"/>
    <lineage>
        <taxon>Eukaryota</taxon>
        <taxon>Metazoa</taxon>
        <taxon>Ecdysozoa</taxon>
        <taxon>Nematoda</taxon>
        <taxon>Chromadorea</taxon>
        <taxon>Rhabditida</taxon>
        <taxon>Rhabditina</taxon>
        <taxon>Rhabditomorpha</taxon>
        <taxon>Strongyloidea</taxon>
        <taxon>Metastrongylidae</taxon>
        <taxon>Parelaphostrongylus</taxon>
    </lineage>
</organism>
<proteinExistence type="predicted"/>
<accession>A0AAD5LV15</accession>
<evidence type="ECO:0000313" key="2">
    <source>
        <dbReference type="EMBL" id="KAJ1345965.1"/>
    </source>
</evidence>
<feature type="signal peptide" evidence="1">
    <location>
        <begin position="1"/>
        <end position="17"/>
    </location>
</feature>
<evidence type="ECO:0008006" key="4">
    <source>
        <dbReference type="Google" id="ProtNLM"/>
    </source>
</evidence>
<sequence length="114" mass="12893">MLLSAFIFIATNAIVSTFTCYRAWLGHNPDAADLDKYRYYVNEIPCTGNESVCALFVWRTTGHTNFTIASADCVPIYEDCKNTGRECCISTLCAGRQLRIFNKLVDRYNASIWS</sequence>
<keyword evidence="3" id="KW-1185">Reference proteome</keyword>
<comment type="caution">
    <text evidence="2">The sequence shown here is derived from an EMBL/GenBank/DDBJ whole genome shotgun (WGS) entry which is preliminary data.</text>
</comment>
<name>A0AAD5LV15_PARTN</name>
<evidence type="ECO:0000256" key="1">
    <source>
        <dbReference type="SAM" id="SignalP"/>
    </source>
</evidence>
<evidence type="ECO:0000313" key="3">
    <source>
        <dbReference type="Proteomes" id="UP001196413"/>
    </source>
</evidence>
<protein>
    <recommendedName>
        <fullName evidence="4">WAP domain-containing protein</fullName>
    </recommendedName>
</protein>
<dbReference type="AlphaFoldDB" id="A0AAD5LV15"/>